<evidence type="ECO:0000256" key="1">
    <source>
        <dbReference type="ARBA" id="ARBA00009437"/>
    </source>
</evidence>
<dbReference type="EMBL" id="LGTE01000016">
    <property type="protein sequence ID" value="KNZ69095.1"/>
    <property type="molecule type" value="Genomic_DNA"/>
</dbReference>
<keyword evidence="3" id="KW-0238">DNA-binding</keyword>
<proteinExistence type="inferred from homology"/>
<dbReference type="CDD" id="cd08420">
    <property type="entry name" value="PBP2_CysL_like"/>
    <property type="match status" value="1"/>
</dbReference>
<dbReference type="Gene3D" id="3.40.190.290">
    <property type="match status" value="1"/>
</dbReference>
<dbReference type="InterPro" id="IPR036390">
    <property type="entry name" value="WH_DNA-bd_sf"/>
</dbReference>
<dbReference type="InterPro" id="IPR036388">
    <property type="entry name" value="WH-like_DNA-bd_sf"/>
</dbReference>
<sequence length="298" mass="33329">MNRQHLELFKTVAEKKSFSKASEALHISQPAISQQINALEEYLGVKLLNRTTRKVTLTEEGKILYQYAIQICKLFDDAERALSEFTGVVKGTLTIGASLTIGEYLLPNIIGAFKVEYPQVQIILDVFNTKHIVRRLLEQNIDVGLVEGPVNNDDLSVEPIMEDELCVIVSQKHSLAGRNSVSLEELACFPFVLREKGSGTREVMEEALRNAGWDPKEMLINLELGSTEAVKAAVEANLGISILSKRTVQKELQLNSLKLLAIDGLKIIRNFYVVYNPKRHRTPAVEHFLNFIAGLNLS</sequence>
<dbReference type="InterPro" id="IPR047788">
    <property type="entry name" value="LysR-like_Sec_metab"/>
</dbReference>
<evidence type="ECO:0000313" key="7">
    <source>
        <dbReference type="Proteomes" id="UP000037175"/>
    </source>
</evidence>
<dbReference type="Gene3D" id="1.10.10.10">
    <property type="entry name" value="Winged helix-like DNA-binding domain superfamily/Winged helix DNA-binding domain"/>
    <property type="match status" value="1"/>
</dbReference>
<organism evidence="6 7">
    <name type="scientific">Thermincola ferriacetica</name>
    <dbReference type="NCBI Taxonomy" id="281456"/>
    <lineage>
        <taxon>Bacteria</taxon>
        <taxon>Bacillati</taxon>
        <taxon>Bacillota</taxon>
        <taxon>Clostridia</taxon>
        <taxon>Eubacteriales</taxon>
        <taxon>Thermincolaceae</taxon>
        <taxon>Thermincola</taxon>
    </lineage>
</organism>
<feature type="domain" description="HTH lysR-type" evidence="5">
    <location>
        <begin position="1"/>
        <end position="58"/>
    </location>
</feature>
<evidence type="ECO:0000256" key="3">
    <source>
        <dbReference type="ARBA" id="ARBA00023125"/>
    </source>
</evidence>
<dbReference type="InterPro" id="IPR005119">
    <property type="entry name" value="LysR_subst-bd"/>
</dbReference>
<dbReference type="SUPFAM" id="SSF53850">
    <property type="entry name" value="Periplasmic binding protein-like II"/>
    <property type="match status" value="1"/>
</dbReference>
<dbReference type="Pfam" id="PF00126">
    <property type="entry name" value="HTH_1"/>
    <property type="match status" value="1"/>
</dbReference>
<dbReference type="NCBIfam" id="NF040786">
    <property type="entry name" value="LysR_Sec_metab"/>
    <property type="match status" value="1"/>
</dbReference>
<keyword evidence="2" id="KW-0805">Transcription regulation</keyword>
<dbReference type="PRINTS" id="PR00039">
    <property type="entry name" value="HTHLYSR"/>
</dbReference>
<dbReference type="SUPFAM" id="SSF46785">
    <property type="entry name" value="Winged helix' DNA-binding domain"/>
    <property type="match status" value="1"/>
</dbReference>
<dbReference type="GO" id="GO:0003700">
    <property type="term" value="F:DNA-binding transcription factor activity"/>
    <property type="evidence" value="ECO:0007669"/>
    <property type="project" value="InterPro"/>
</dbReference>
<protein>
    <submittedName>
        <fullName evidence="6">Transcriptional regulator, LysR family</fullName>
    </submittedName>
</protein>
<evidence type="ECO:0000259" key="5">
    <source>
        <dbReference type="PROSITE" id="PS50931"/>
    </source>
</evidence>
<comment type="caution">
    <text evidence="6">The sequence shown here is derived from an EMBL/GenBank/DDBJ whole genome shotgun (WGS) entry which is preliminary data.</text>
</comment>
<dbReference type="Pfam" id="PF03466">
    <property type="entry name" value="LysR_substrate"/>
    <property type="match status" value="1"/>
</dbReference>
<dbReference type="FunFam" id="1.10.10.10:FF:000001">
    <property type="entry name" value="LysR family transcriptional regulator"/>
    <property type="match status" value="1"/>
</dbReference>
<dbReference type="RefSeq" id="WP_052218366.1">
    <property type="nucleotide sequence ID" value="NZ_LGTE01000016.1"/>
</dbReference>
<keyword evidence="4" id="KW-0804">Transcription</keyword>
<keyword evidence="7" id="KW-1185">Reference proteome</keyword>
<dbReference type="AlphaFoldDB" id="A0A0L6W0N7"/>
<gene>
    <name evidence="6" type="ORF">Tfer_2199</name>
</gene>
<dbReference type="GO" id="GO:0000976">
    <property type="term" value="F:transcription cis-regulatory region binding"/>
    <property type="evidence" value="ECO:0007669"/>
    <property type="project" value="TreeGrafter"/>
</dbReference>
<dbReference type="PROSITE" id="PS50931">
    <property type="entry name" value="HTH_LYSR"/>
    <property type="match status" value="1"/>
</dbReference>
<dbReference type="Proteomes" id="UP000037175">
    <property type="component" value="Unassembled WGS sequence"/>
</dbReference>
<dbReference type="InterPro" id="IPR000847">
    <property type="entry name" value="LysR_HTH_N"/>
</dbReference>
<evidence type="ECO:0000256" key="4">
    <source>
        <dbReference type="ARBA" id="ARBA00023163"/>
    </source>
</evidence>
<dbReference type="PANTHER" id="PTHR30126:SF39">
    <property type="entry name" value="HTH-TYPE TRANSCRIPTIONAL REGULATOR CYSL"/>
    <property type="match status" value="1"/>
</dbReference>
<evidence type="ECO:0000313" key="6">
    <source>
        <dbReference type="EMBL" id="KNZ69095.1"/>
    </source>
</evidence>
<accession>A0A0L6W0N7</accession>
<name>A0A0L6W0N7_9FIRM</name>
<dbReference type="PANTHER" id="PTHR30126">
    <property type="entry name" value="HTH-TYPE TRANSCRIPTIONAL REGULATOR"/>
    <property type="match status" value="1"/>
</dbReference>
<comment type="similarity">
    <text evidence="1">Belongs to the LysR transcriptional regulatory family.</text>
</comment>
<evidence type="ECO:0000256" key="2">
    <source>
        <dbReference type="ARBA" id="ARBA00023015"/>
    </source>
</evidence>
<reference evidence="7" key="1">
    <citation type="submission" date="2015-07" db="EMBL/GenBank/DDBJ databases">
        <title>Complete Genome of Thermincola ferriacetica strain Z-0001T.</title>
        <authorList>
            <person name="Lusk B."/>
            <person name="Badalamenti J.P."/>
            <person name="Parameswaran P."/>
            <person name="Bond D.R."/>
            <person name="Torres C.I."/>
        </authorList>
    </citation>
    <scope>NUCLEOTIDE SEQUENCE [LARGE SCALE GENOMIC DNA]</scope>
    <source>
        <strain evidence="7">Z-0001</strain>
    </source>
</reference>